<dbReference type="GeneID" id="41977580"/>
<evidence type="ECO:0000256" key="1">
    <source>
        <dbReference type="ARBA" id="ARBA00023015"/>
    </source>
</evidence>
<organism evidence="6 7">
    <name type="scientific">Thyridium curvatum</name>
    <dbReference type="NCBI Taxonomy" id="1093900"/>
    <lineage>
        <taxon>Eukaryota</taxon>
        <taxon>Fungi</taxon>
        <taxon>Dikarya</taxon>
        <taxon>Ascomycota</taxon>
        <taxon>Pezizomycotina</taxon>
        <taxon>Sordariomycetes</taxon>
        <taxon>Sordariomycetidae</taxon>
        <taxon>Thyridiales</taxon>
        <taxon>Thyridiaceae</taxon>
        <taxon>Thyridium</taxon>
    </lineage>
</organism>
<dbReference type="RefSeq" id="XP_030990114.1">
    <property type="nucleotide sequence ID" value="XM_031132717.1"/>
</dbReference>
<gene>
    <name evidence="6" type="ORF">E0L32_010133</name>
</gene>
<dbReference type="Proteomes" id="UP000319257">
    <property type="component" value="Unassembled WGS sequence"/>
</dbReference>
<dbReference type="GO" id="GO:0045944">
    <property type="term" value="P:positive regulation of transcription by RNA polymerase II"/>
    <property type="evidence" value="ECO:0007669"/>
    <property type="project" value="TreeGrafter"/>
</dbReference>
<feature type="domain" description="Zn(2)-C6 fungal-type" evidence="5">
    <location>
        <begin position="17"/>
        <end position="47"/>
    </location>
</feature>
<evidence type="ECO:0000256" key="3">
    <source>
        <dbReference type="ARBA" id="ARBA00023163"/>
    </source>
</evidence>
<keyword evidence="2" id="KW-0238">DNA-binding</keyword>
<evidence type="ECO:0000256" key="2">
    <source>
        <dbReference type="ARBA" id="ARBA00023125"/>
    </source>
</evidence>
<dbReference type="PROSITE" id="PS50048">
    <property type="entry name" value="ZN2_CY6_FUNGAL_2"/>
    <property type="match status" value="1"/>
</dbReference>
<dbReference type="GO" id="GO:0000981">
    <property type="term" value="F:DNA-binding transcription factor activity, RNA polymerase II-specific"/>
    <property type="evidence" value="ECO:0007669"/>
    <property type="project" value="InterPro"/>
</dbReference>
<dbReference type="GO" id="GO:0000978">
    <property type="term" value="F:RNA polymerase II cis-regulatory region sequence-specific DNA binding"/>
    <property type="evidence" value="ECO:0007669"/>
    <property type="project" value="TreeGrafter"/>
</dbReference>
<dbReference type="InterPro" id="IPR001138">
    <property type="entry name" value="Zn2Cys6_DnaBD"/>
</dbReference>
<dbReference type="EMBL" id="SKBQ01000079">
    <property type="protein sequence ID" value="TPX08403.1"/>
    <property type="molecule type" value="Genomic_DNA"/>
</dbReference>
<dbReference type="PANTHER" id="PTHR31069">
    <property type="entry name" value="OLEATE-ACTIVATED TRANSCRIPTION FACTOR 1-RELATED"/>
    <property type="match status" value="1"/>
</dbReference>
<dbReference type="InParanoid" id="A0A507ALG5"/>
<evidence type="ECO:0000256" key="4">
    <source>
        <dbReference type="ARBA" id="ARBA00023242"/>
    </source>
</evidence>
<keyword evidence="1" id="KW-0805">Transcription regulation</keyword>
<evidence type="ECO:0000313" key="7">
    <source>
        <dbReference type="Proteomes" id="UP000319257"/>
    </source>
</evidence>
<protein>
    <recommendedName>
        <fullName evidence="5">Zn(2)-C6 fungal-type domain-containing protein</fullName>
    </recommendedName>
</protein>
<dbReference type="InterPro" id="IPR036864">
    <property type="entry name" value="Zn2-C6_fun-type_DNA-bd_sf"/>
</dbReference>
<evidence type="ECO:0000259" key="5">
    <source>
        <dbReference type="PROSITE" id="PS50048"/>
    </source>
</evidence>
<keyword evidence="4" id="KW-0539">Nucleus</keyword>
<dbReference type="STRING" id="1093900.A0A507ALG5"/>
<dbReference type="PRINTS" id="PR00755">
    <property type="entry name" value="AFLATOXINBRP"/>
</dbReference>
<dbReference type="SUPFAM" id="SSF57701">
    <property type="entry name" value="Zn2/Cys6 DNA-binding domain"/>
    <property type="match status" value="1"/>
</dbReference>
<dbReference type="GO" id="GO:0005634">
    <property type="term" value="C:nucleus"/>
    <property type="evidence" value="ECO:0007669"/>
    <property type="project" value="TreeGrafter"/>
</dbReference>
<dbReference type="Pfam" id="PF00172">
    <property type="entry name" value="Zn_clus"/>
    <property type="match status" value="1"/>
</dbReference>
<sequence>MQDNTVIASMSAPRQKNCSSCVRAKRRCDRRTPVCSRCVEKKLPCNYAKGKTVLRYGQRQNLDLSNRASMLPFRGLIAPGLTDVDYFGIGPMEVQSRNDELTETRQGSLVLEDGVDSDIPIDPLLDIMDNAEIANLQQWLVPVESGPLTQTSDSSVEEELMSAYQKMSGICHHVEPWDLYDTKSPLYYVINRVKGFTADIATRSAAPFLHRRLYRGHTPQCIFSCFTTASLYANQTTETKPMVMRALQQAVQELLDAETGRAAAKLVEKLARAQALFLYQVIRLFDGDILLRSQAENDLPLLQAWLEDLLKIRENIGSLAELENEGAQIQVPVEWEHWIFAESLRRTIVMAYAVVKVYELMKHSDDAKDPGIWGRAQCWTLSRHLWEADSTYEFQRMWREKPPFIINNFSFDEFLKHGRGEDVDEFAEILLSVYLGVDETKEFISAR</sequence>
<proteinExistence type="predicted"/>
<dbReference type="GO" id="GO:0008270">
    <property type="term" value="F:zinc ion binding"/>
    <property type="evidence" value="ECO:0007669"/>
    <property type="project" value="InterPro"/>
</dbReference>
<name>A0A507ALG5_9PEZI</name>
<keyword evidence="7" id="KW-1185">Reference proteome</keyword>
<dbReference type="Gene3D" id="4.10.240.10">
    <property type="entry name" value="Zn(2)-C6 fungal-type DNA-binding domain"/>
    <property type="match status" value="1"/>
</dbReference>
<dbReference type="CDD" id="cd00067">
    <property type="entry name" value="GAL4"/>
    <property type="match status" value="1"/>
</dbReference>
<evidence type="ECO:0000313" key="6">
    <source>
        <dbReference type="EMBL" id="TPX08403.1"/>
    </source>
</evidence>
<dbReference type="AlphaFoldDB" id="A0A507ALG5"/>
<accession>A0A507ALG5</accession>
<keyword evidence="3" id="KW-0804">Transcription</keyword>
<dbReference type="OrthoDB" id="9930022at2759"/>
<dbReference type="InterPro" id="IPR050675">
    <property type="entry name" value="OAF3"/>
</dbReference>
<comment type="caution">
    <text evidence="6">The sequence shown here is derived from an EMBL/GenBank/DDBJ whole genome shotgun (WGS) entry which is preliminary data.</text>
</comment>
<reference evidence="6 7" key="1">
    <citation type="submission" date="2019-06" db="EMBL/GenBank/DDBJ databases">
        <title>Draft genome sequence of the filamentous fungus Phialemoniopsis curvata isolated from diesel fuel.</title>
        <authorList>
            <person name="Varaljay V.A."/>
            <person name="Lyon W.J."/>
            <person name="Crouch A.L."/>
            <person name="Drake C.E."/>
            <person name="Hollomon J.M."/>
            <person name="Nadeau L.J."/>
            <person name="Nunn H.S."/>
            <person name="Stevenson B.S."/>
            <person name="Bojanowski C.L."/>
            <person name="Crookes-Goodson W.J."/>
        </authorList>
    </citation>
    <scope>NUCLEOTIDE SEQUENCE [LARGE SCALE GENOMIC DNA]</scope>
    <source>
        <strain evidence="6 7">D216</strain>
    </source>
</reference>
<dbReference type="PANTHER" id="PTHR31069:SF12">
    <property type="entry name" value="TRANSCRIPTION FACTOR DOMAIN-CONTAINING PROTEIN"/>
    <property type="match status" value="1"/>
</dbReference>